<gene>
    <name evidence="2" type="ORF">APZ42_003678</name>
</gene>
<dbReference type="AlphaFoldDB" id="A0A168EKT9"/>
<keyword evidence="3" id="KW-1185">Reference proteome</keyword>
<evidence type="ECO:0000256" key="1">
    <source>
        <dbReference type="SAM" id="SignalP"/>
    </source>
</evidence>
<proteinExistence type="predicted"/>
<organism evidence="2 3">
    <name type="scientific">Daphnia magna</name>
    <dbReference type="NCBI Taxonomy" id="35525"/>
    <lineage>
        <taxon>Eukaryota</taxon>
        <taxon>Metazoa</taxon>
        <taxon>Ecdysozoa</taxon>
        <taxon>Arthropoda</taxon>
        <taxon>Crustacea</taxon>
        <taxon>Branchiopoda</taxon>
        <taxon>Diplostraca</taxon>
        <taxon>Cladocera</taxon>
        <taxon>Anomopoda</taxon>
        <taxon>Daphniidae</taxon>
        <taxon>Daphnia</taxon>
    </lineage>
</organism>
<sequence length="44" mass="4983">VLGYCLFSLLIVYCQMSIAECCQNKKSLCNLFSFTPLFIKKSGK</sequence>
<feature type="signal peptide" evidence="1">
    <location>
        <begin position="1"/>
        <end position="21"/>
    </location>
</feature>
<dbReference type="Proteomes" id="UP000076858">
    <property type="component" value="Unassembled WGS sequence"/>
</dbReference>
<reference evidence="2 3" key="1">
    <citation type="submission" date="2016-03" db="EMBL/GenBank/DDBJ databases">
        <title>EvidentialGene: Evidence-directed Construction of Genes on Genomes.</title>
        <authorList>
            <person name="Gilbert D.G."/>
            <person name="Choi J.-H."/>
            <person name="Mockaitis K."/>
            <person name="Colbourne J."/>
            <person name="Pfrender M."/>
        </authorList>
    </citation>
    <scope>NUCLEOTIDE SEQUENCE [LARGE SCALE GENOMIC DNA]</scope>
    <source>
        <strain evidence="2 3">Xinb3</strain>
        <tissue evidence="2">Complete organism</tissue>
    </source>
</reference>
<keyword evidence="1" id="KW-0732">Signal</keyword>
<protein>
    <submittedName>
        <fullName evidence="2">Uncharacterized protein</fullName>
    </submittedName>
</protein>
<dbReference type="EMBL" id="LRGB01011491">
    <property type="protein sequence ID" value="KZS00149.1"/>
    <property type="molecule type" value="Genomic_DNA"/>
</dbReference>
<evidence type="ECO:0000313" key="3">
    <source>
        <dbReference type="Proteomes" id="UP000076858"/>
    </source>
</evidence>
<evidence type="ECO:0000313" key="2">
    <source>
        <dbReference type="EMBL" id="KZS00149.1"/>
    </source>
</evidence>
<comment type="caution">
    <text evidence="2">The sequence shown here is derived from an EMBL/GenBank/DDBJ whole genome shotgun (WGS) entry which is preliminary data.</text>
</comment>
<name>A0A168EKT9_9CRUS</name>
<feature type="non-terminal residue" evidence="2">
    <location>
        <position position="1"/>
    </location>
</feature>
<feature type="chain" id="PRO_5007896575" evidence="1">
    <location>
        <begin position="22"/>
        <end position="44"/>
    </location>
</feature>
<accession>A0A168EKT9</accession>